<dbReference type="Proteomes" id="UP000008641">
    <property type="component" value="Chromosome"/>
</dbReference>
<feature type="transmembrane region" description="Helical" evidence="6">
    <location>
        <begin position="444"/>
        <end position="463"/>
    </location>
</feature>
<dbReference type="PANTHER" id="PTHR33529">
    <property type="entry name" value="SLR0882 PROTEIN-RELATED"/>
    <property type="match status" value="1"/>
</dbReference>
<keyword evidence="3 6" id="KW-0812">Transmembrane</keyword>
<reference evidence="8" key="2">
    <citation type="journal article" date="2011" name="Stand. Genomic Sci.">
        <title>Complete genome sequence of Weeksella virosa type strain (9751T).</title>
        <authorList>
            <person name="Lang E."/>
            <person name="Teshima H."/>
            <person name="Lucas S."/>
            <person name="Lapidus A."/>
            <person name="Hammon N."/>
            <person name="Deshpande S."/>
            <person name="Nolan M."/>
            <person name="Cheng J."/>
            <person name="Pitluck S."/>
            <person name="Liolios K."/>
            <person name="Pagani I."/>
            <person name="Mikhailova N."/>
            <person name="Ivanova N."/>
            <person name="Mavromatis K."/>
            <person name="Pati A."/>
            <person name="Tapia R."/>
            <person name="Han C."/>
            <person name="Goodwin L."/>
            <person name="Chen A."/>
            <person name="Palaniappan K."/>
            <person name="Land M."/>
            <person name="Hauser L."/>
            <person name="Chang Y."/>
            <person name="Jeffries C."/>
            <person name="Brambilla E."/>
            <person name="Kopitz M."/>
            <person name="Rohde M."/>
            <person name="Goker M."/>
            <person name="Tindall B."/>
            <person name="Detter J."/>
            <person name="Woyke T."/>
            <person name="Bristow J."/>
            <person name="Eisen J."/>
            <person name="Markowitz V."/>
            <person name="Hugenholtz P."/>
            <person name="Klenk H."/>
            <person name="Kyrpides N."/>
        </authorList>
    </citation>
    <scope>NUCLEOTIDE SEQUENCE [LARGE SCALE GENOMIC DNA]</scope>
    <source>
        <strain evidence="8">ATCC 43766 / DSM 16922 / JCM 21250 / NBRC 16016 / NCTC 11634 / CL345/78</strain>
    </source>
</reference>
<dbReference type="GO" id="GO:0043190">
    <property type="term" value="C:ATP-binding cassette (ABC) transporter complex"/>
    <property type="evidence" value="ECO:0007669"/>
    <property type="project" value="TreeGrafter"/>
</dbReference>
<evidence type="ECO:0000256" key="5">
    <source>
        <dbReference type="ARBA" id="ARBA00023136"/>
    </source>
</evidence>
<keyword evidence="5 6" id="KW-0472">Membrane</keyword>
<dbReference type="eggNOG" id="COG0795">
    <property type="taxonomic scope" value="Bacteria"/>
</dbReference>
<accession>F0P0R0</accession>
<comment type="subcellular location">
    <subcellularLocation>
        <location evidence="1">Cell membrane</location>
        <topology evidence="1">Multi-pass membrane protein</topology>
    </subcellularLocation>
</comment>
<evidence type="ECO:0000256" key="2">
    <source>
        <dbReference type="ARBA" id="ARBA00022475"/>
    </source>
</evidence>
<evidence type="ECO:0000313" key="7">
    <source>
        <dbReference type="EMBL" id="ADX67474.1"/>
    </source>
</evidence>
<dbReference type="PANTHER" id="PTHR33529:SF6">
    <property type="entry name" value="YJGP_YJGQ FAMILY PERMEASE"/>
    <property type="match status" value="1"/>
</dbReference>
<gene>
    <name evidence="7" type="ordered locus">Weevi_0760</name>
</gene>
<dbReference type="STRING" id="865938.Weevi_0760"/>
<evidence type="ECO:0000256" key="3">
    <source>
        <dbReference type="ARBA" id="ARBA00022692"/>
    </source>
</evidence>
<keyword evidence="2" id="KW-1003">Cell membrane</keyword>
<dbReference type="Pfam" id="PF03739">
    <property type="entry name" value="LptF_LptG"/>
    <property type="match status" value="1"/>
</dbReference>
<keyword evidence="4 6" id="KW-1133">Transmembrane helix</keyword>
<feature type="transmembrane region" description="Helical" evidence="6">
    <location>
        <begin position="413"/>
        <end position="432"/>
    </location>
</feature>
<evidence type="ECO:0000256" key="6">
    <source>
        <dbReference type="SAM" id="Phobius"/>
    </source>
</evidence>
<dbReference type="OrthoDB" id="1096108at2"/>
<dbReference type="EMBL" id="CP002455">
    <property type="protein sequence ID" value="ADX67474.1"/>
    <property type="molecule type" value="Genomic_DNA"/>
</dbReference>
<evidence type="ECO:0000256" key="1">
    <source>
        <dbReference type="ARBA" id="ARBA00004651"/>
    </source>
</evidence>
<protein>
    <submittedName>
        <fullName evidence="7">Permease YjgP/YjgQ family protein</fullName>
    </submittedName>
</protein>
<name>F0P0R0_WEEVC</name>
<organism evidence="7 8">
    <name type="scientific">Weeksella virosa (strain ATCC 43766 / DSM 16922 / JCM 21250 / CCUG 30538 / CDC 9751 / IAM 14551 / NBRC 16016 / NCTC 11634 / CL345/78)</name>
    <dbReference type="NCBI Taxonomy" id="865938"/>
    <lineage>
        <taxon>Bacteria</taxon>
        <taxon>Pseudomonadati</taxon>
        <taxon>Bacteroidota</taxon>
        <taxon>Flavobacteriia</taxon>
        <taxon>Flavobacteriales</taxon>
        <taxon>Weeksellaceae</taxon>
        <taxon>Weeksella</taxon>
    </lineage>
</organism>
<reference evidence="7 8" key="1">
    <citation type="journal article" date="2011" name="Stand. Genomic Sci.">
        <title>Complete genome sequence of Weeksella virosa type strain (9751).</title>
        <authorList>
            <person name="Lang E."/>
            <person name="Teshima H."/>
            <person name="Lucas S."/>
            <person name="Lapidus A."/>
            <person name="Hammon N."/>
            <person name="Deshpande S."/>
            <person name="Nolan M."/>
            <person name="Cheng J.F."/>
            <person name="Pitluck S."/>
            <person name="Liolios K."/>
            <person name="Pagani I."/>
            <person name="Mikhailova N."/>
            <person name="Ivanova N."/>
            <person name="Mavromatis K."/>
            <person name="Pati A."/>
            <person name="Tapia R."/>
            <person name="Han C."/>
            <person name="Goodwin L."/>
            <person name="Chen A."/>
            <person name="Palaniappan K."/>
            <person name="Land M."/>
            <person name="Hauser L."/>
            <person name="Chang Y.J."/>
            <person name="Jeffries C.D."/>
            <person name="Brambilla E.M."/>
            <person name="Kopitz M."/>
            <person name="Rohde M."/>
            <person name="Goker M."/>
            <person name="Tindall B.J."/>
            <person name="Detter J.C."/>
            <person name="Woyke T."/>
            <person name="Bristow J."/>
            <person name="Eisen J.A."/>
            <person name="Markowitz V."/>
            <person name="Hugenholtz P."/>
            <person name="Klenk H.P."/>
            <person name="Kyrpides N.C."/>
        </authorList>
    </citation>
    <scope>NUCLEOTIDE SEQUENCE [LARGE SCALE GENOMIC DNA]</scope>
    <source>
        <strain evidence="8">ATCC 43766 / DSM 16922 / JCM 21250 / NBRC 16016 / NCTC 11634 / CL345/78</strain>
    </source>
</reference>
<feature type="transmembrane region" description="Helical" evidence="6">
    <location>
        <begin position="12"/>
        <end position="34"/>
    </location>
</feature>
<proteinExistence type="predicted"/>
<dbReference type="AlphaFoldDB" id="F0P0R0"/>
<evidence type="ECO:0000313" key="8">
    <source>
        <dbReference type="Proteomes" id="UP000008641"/>
    </source>
</evidence>
<dbReference type="KEGG" id="wvi:Weevi_0760"/>
<feature type="transmembrane region" description="Helical" evidence="6">
    <location>
        <begin position="386"/>
        <end position="406"/>
    </location>
</feature>
<dbReference type="GO" id="GO:0015920">
    <property type="term" value="P:lipopolysaccharide transport"/>
    <property type="evidence" value="ECO:0007669"/>
    <property type="project" value="TreeGrafter"/>
</dbReference>
<dbReference type="HOGENOM" id="CLU_028799_6_0_10"/>
<feature type="transmembrane region" description="Helical" evidence="6">
    <location>
        <begin position="97"/>
        <end position="119"/>
    </location>
</feature>
<keyword evidence="8" id="KW-1185">Reference proteome</keyword>
<evidence type="ECO:0000256" key="4">
    <source>
        <dbReference type="ARBA" id="ARBA00022989"/>
    </source>
</evidence>
<dbReference type="RefSeq" id="WP_013597865.1">
    <property type="nucleotide sequence ID" value="NC_015144.1"/>
</dbReference>
<dbReference type="InterPro" id="IPR005495">
    <property type="entry name" value="LptG/LptF_permease"/>
</dbReference>
<sequence length="500" mass="57642">MIKKLDGYVLKTFIGPFFFIFSILFFIFIVQFAWQEMDKYVGKGLDWLTIGELIFYMGINVIQLVLPLTILLGSIMTFGGFGERYELAAMKASGLSLVRILSSVFVLVALLSIGLYHFGDKMMPYSQRKARQIMFSVIEAKPTLQITEGVFSNNIPGFSMKVNRVDGDNSEKLTDIFIHQQLSKTVLDENGNDINIEQDPLTIIAEKGILQVDKHNPRFLKLELFDGISYTEPLKNKSYEQRKRQENQTTKFDSLHYFIDISAIVDKQTQQDPGNFYKNLKGKDLKLLIDSVQKTNQEFYLNNAKSNYISSYYYSNKMAELKQEKVKIEQPLVQFEQLEKNIQIISLNSAIANIDRDIQNNEFQIEEDNARKKYFSRINLHYYRNWSYAITCIIFFFIGAPLGAIVKKGGIGMPVIMSIIVFIFYFIINFTAENLTKSGNLHPFLSAWAANFIFLPFSVLLLLKANSDSALFDISKYIDPIMKLYSKFIKPKNSEHSRYQ</sequence>
<feature type="transmembrane region" description="Helical" evidence="6">
    <location>
        <begin position="54"/>
        <end position="76"/>
    </location>
</feature>